<dbReference type="Proteomes" id="UP000182498">
    <property type="component" value="Unassembled WGS sequence"/>
</dbReference>
<dbReference type="GO" id="GO:0008808">
    <property type="term" value="F:cardiolipin synthase activity"/>
    <property type="evidence" value="ECO:0007669"/>
    <property type="project" value="UniProtKB-UniRule"/>
</dbReference>
<keyword evidence="7 13" id="KW-1133">Transmembrane helix</keyword>
<evidence type="ECO:0000256" key="9">
    <source>
        <dbReference type="ARBA" id="ARBA00023136"/>
    </source>
</evidence>
<evidence type="ECO:0000256" key="7">
    <source>
        <dbReference type="ARBA" id="ARBA00022989"/>
    </source>
</evidence>
<keyword evidence="2" id="KW-1003">Cell membrane</keyword>
<dbReference type="PROSITE" id="PS50035">
    <property type="entry name" value="PLD"/>
    <property type="match status" value="2"/>
</dbReference>
<dbReference type="NCBIfam" id="TIGR04265">
    <property type="entry name" value="bac_cardiolipin"/>
    <property type="match status" value="1"/>
</dbReference>
<dbReference type="InterPro" id="IPR022924">
    <property type="entry name" value="Cardiolipin_synthase"/>
</dbReference>
<keyword evidence="4 15" id="KW-0808">Transferase</keyword>
<evidence type="ECO:0000313" key="15">
    <source>
        <dbReference type="EMBL" id="CUU66810.1"/>
    </source>
</evidence>
<dbReference type="InterPro" id="IPR001736">
    <property type="entry name" value="PLipase_D/transphosphatidylase"/>
</dbReference>
<name>A0A0X2NPY8_9CORY</name>
<gene>
    <name evidence="15" type="ORF">CVAR292_02157</name>
</gene>
<dbReference type="AlphaFoldDB" id="A0A0X2NPY8"/>
<keyword evidence="10" id="KW-0594">Phospholipid biosynthesis</keyword>
<feature type="transmembrane region" description="Helical" evidence="13">
    <location>
        <begin position="65"/>
        <end position="88"/>
    </location>
</feature>
<evidence type="ECO:0000256" key="3">
    <source>
        <dbReference type="ARBA" id="ARBA00022516"/>
    </source>
</evidence>
<evidence type="ECO:0000256" key="4">
    <source>
        <dbReference type="ARBA" id="ARBA00022679"/>
    </source>
</evidence>
<keyword evidence="9 13" id="KW-0472">Membrane</keyword>
<dbReference type="InterPro" id="IPR025202">
    <property type="entry name" value="PLD-like_dom"/>
</dbReference>
<evidence type="ECO:0000256" key="13">
    <source>
        <dbReference type="SAM" id="Phobius"/>
    </source>
</evidence>
<keyword evidence="5 13" id="KW-0812">Transmembrane</keyword>
<evidence type="ECO:0000256" key="10">
    <source>
        <dbReference type="ARBA" id="ARBA00023209"/>
    </source>
</evidence>
<keyword evidence="11" id="KW-1208">Phospholipid metabolism</keyword>
<evidence type="ECO:0000256" key="8">
    <source>
        <dbReference type="ARBA" id="ARBA00023098"/>
    </source>
</evidence>
<feature type="transmembrane region" description="Helical" evidence="13">
    <location>
        <begin position="31"/>
        <end position="53"/>
    </location>
</feature>
<evidence type="ECO:0000256" key="11">
    <source>
        <dbReference type="ARBA" id="ARBA00023264"/>
    </source>
</evidence>
<sequence length="512" mass="58194">MGVWDAFRSAWSFMTPDWFGMSLLHTVSGGLVWWAWILLGLDLVVKIIAVGYVPSQRKPSSAMAWLLAIFLLPFIGIALFMLIGSPYINRRRHKIQNSANEMLRTISRDEPDVPEGYTLTPELRSLVSLNRQLTAMPATTGTVVAVHSDYEGSITRMAEAVDTAQDYVNVQIYITAWDDTTDVFFRSLERAVERGVTVRYMFDHVGSWKYPGYRTLGKRLDEIGVKWLVMLPLQPWRWRFRRPDLRNHRKLLVIDGHTGFMGSQNMIDSSYLMKGNIREGRHWIDNMAEVTGPVVALLNSVFAVDWFTECGEELPLLTPSESTEWLSSRPDMLQIIPSGPGFTTEPNLRLFTSIVHHAKKSLVLVSPYFIPDESLLEAITTAAYRGVKVELFVSEKADQPLIEHAQSSYYAELLRAGVRIRRFPYPAVLHSKFMIADHEVVCTGSSNMDMRSFGLNYEITLMSAEGSLLEKMTALAGEYREACTELTSEEWDTRARSRRYIDNVARLTSALQ</sequence>
<feature type="domain" description="PLD phosphodiesterase" evidence="14">
    <location>
        <begin position="425"/>
        <end position="452"/>
    </location>
</feature>
<evidence type="ECO:0000256" key="6">
    <source>
        <dbReference type="ARBA" id="ARBA00022737"/>
    </source>
</evidence>
<keyword evidence="8" id="KW-0443">Lipid metabolism</keyword>
<dbReference type="Gene3D" id="3.30.870.10">
    <property type="entry name" value="Endonuclease Chain A"/>
    <property type="match status" value="2"/>
</dbReference>
<dbReference type="InterPro" id="IPR027379">
    <property type="entry name" value="CLS_N"/>
</dbReference>
<protein>
    <recommendedName>
        <fullName evidence="12">Cardiolipin synthase</fullName>
        <ecNumber evidence="12">2.7.8.-</ecNumber>
    </recommendedName>
</protein>
<dbReference type="SMART" id="SM00155">
    <property type="entry name" value="PLDc"/>
    <property type="match status" value="2"/>
</dbReference>
<evidence type="ECO:0000313" key="16">
    <source>
        <dbReference type="Proteomes" id="UP000182498"/>
    </source>
</evidence>
<evidence type="ECO:0000259" key="14">
    <source>
        <dbReference type="PROSITE" id="PS50035"/>
    </source>
</evidence>
<dbReference type="EC" id="2.7.8.-" evidence="12"/>
<dbReference type="Pfam" id="PF13091">
    <property type="entry name" value="PLDc_2"/>
    <property type="match status" value="2"/>
</dbReference>
<dbReference type="GO" id="GO:0005886">
    <property type="term" value="C:plasma membrane"/>
    <property type="evidence" value="ECO:0007669"/>
    <property type="project" value="UniProtKB-SubCell"/>
</dbReference>
<evidence type="ECO:0000256" key="12">
    <source>
        <dbReference type="NCBIfam" id="TIGR04265"/>
    </source>
</evidence>
<keyword evidence="3" id="KW-0444">Lipid biosynthesis</keyword>
<evidence type="ECO:0000256" key="1">
    <source>
        <dbReference type="ARBA" id="ARBA00004651"/>
    </source>
</evidence>
<reference evidence="16" key="1">
    <citation type="submission" date="2015-11" db="EMBL/GenBank/DDBJ databases">
        <authorList>
            <person name="Dugat-Bony E."/>
        </authorList>
    </citation>
    <scope>NUCLEOTIDE SEQUENCE [LARGE SCALE GENOMIC DNA]</scope>
    <source>
        <strain evidence="16">Mu292</strain>
    </source>
</reference>
<keyword evidence="16" id="KW-1185">Reference proteome</keyword>
<dbReference type="EMBL" id="FAUH01000015">
    <property type="protein sequence ID" value="CUU66810.1"/>
    <property type="molecule type" value="Genomic_DNA"/>
</dbReference>
<keyword evidence="6" id="KW-0677">Repeat</keyword>
<comment type="subcellular location">
    <subcellularLocation>
        <location evidence="1">Cell membrane</location>
        <topology evidence="1">Multi-pass membrane protein</topology>
    </subcellularLocation>
</comment>
<proteinExistence type="predicted"/>
<dbReference type="GO" id="GO:0032049">
    <property type="term" value="P:cardiolipin biosynthetic process"/>
    <property type="evidence" value="ECO:0007669"/>
    <property type="project" value="UniProtKB-UniRule"/>
</dbReference>
<dbReference type="PANTHER" id="PTHR21248:SF22">
    <property type="entry name" value="PHOSPHOLIPASE D"/>
    <property type="match status" value="1"/>
</dbReference>
<evidence type="ECO:0000256" key="2">
    <source>
        <dbReference type="ARBA" id="ARBA00022475"/>
    </source>
</evidence>
<accession>A0A0X2NPY8</accession>
<dbReference type="PANTHER" id="PTHR21248">
    <property type="entry name" value="CARDIOLIPIN SYNTHASE"/>
    <property type="match status" value="1"/>
</dbReference>
<organism evidence="15 16">
    <name type="scientific">Corynebacterium variabile</name>
    <dbReference type="NCBI Taxonomy" id="1727"/>
    <lineage>
        <taxon>Bacteria</taxon>
        <taxon>Bacillati</taxon>
        <taxon>Actinomycetota</taxon>
        <taxon>Actinomycetes</taxon>
        <taxon>Mycobacteriales</taxon>
        <taxon>Corynebacteriaceae</taxon>
        <taxon>Corynebacterium</taxon>
    </lineage>
</organism>
<dbReference type="SUPFAM" id="SSF56024">
    <property type="entry name" value="Phospholipase D/nuclease"/>
    <property type="match status" value="2"/>
</dbReference>
<dbReference type="Pfam" id="PF13396">
    <property type="entry name" value="PLDc_N"/>
    <property type="match status" value="1"/>
</dbReference>
<evidence type="ECO:0000256" key="5">
    <source>
        <dbReference type="ARBA" id="ARBA00022692"/>
    </source>
</evidence>
<feature type="domain" description="PLD phosphodiesterase" evidence="14">
    <location>
        <begin position="243"/>
        <end position="270"/>
    </location>
</feature>